<dbReference type="Gene3D" id="3.90.25.10">
    <property type="entry name" value="UDP-galactose 4-epimerase, domain 1"/>
    <property type="match status" value="1"/>
</dbReference>
<dbReference type="PANTHER" id="PTHR43245">
    <property type="entry name" value="BIFUNCTIONAL POLYMYXIN RESISTANCE PROTEIN ARNA"/>
    <property type="match status" value="1"/>
</dbReference>
<sequence>MDMRVLVTGGAGFIGSHIVENLLEAGHEALVVDNFSTGRRENLITGVPVYEMDIINPEITEVFRRVQPEAVIHQAAQVAVPVSLKDPVLDAQVNIIGTLNLLEACRTHGVAKVIFASSAAVYGNPAYLPVDEQHPVGPLSGYGVSKHAVEKYLEVYRELYGLKWTALRYANVYGPRQDALGEGGVVAIFINKLLQNQCPVIFGDGEQTRDFVYVKDVAAANVRALTFGDNRLFNISTGKASTVNELLLLLQQAIGSSLLGEYGPPRSGDILHSYLDQQRAAVELDWVPRYALDQGIKETVEFYLKGGL</sequence>
<organism evidence="2 3">
    <name type="scientific">Desulforamulus ruminis (strain ATCC 23193 / DSM 2154 / NCIMB 8452 / DL)</name>
    <name type="common">Desulfotomaculum ruminis</name>
    <dbReference type="NCBI Taxonomy" id="696281"/>
    <lineage>
        <taxon>Bacteria</taxon>
        <taxon>Bacillati</taxon>
        <taxon>Bacillota</taxon>
        <taxon>Clostridia</taxon>
        <taxon>Eubacteriales</taxon>
        <taxon>Peptococcaceae</taxon>
        <taxon>Desulforamulus</taxon>
    </lineage>
</organism>
<gene>
    <name evidence="2" type="ordered locus">Desru_3646</name>
</gene>
<evidence type="ECO:0000313" key="2">
    <source>
        <dbReference type="EMBL" id="AEG61848.1"/>
    </source>
</evidence>
<evidence type="ECO:0000259" key="1">
    <source>
        <dbReference type="Pfam" id="PF01370"/>
    </source>
</evidence>
<dbReference type="InterPro" id="IPR050177">
    <property type="entry name" value="Lipid_A_modif_metabolic_enz"/>
</dbReference>
<proteinExistence type="predicted"/>
<dbReference type="eggNOG" id="COG1087">
    <property type="taxonomic scope" value="Bacteria"/>
</dbReference>
<name>F6DNF7_DESRL</name>
<dbReference type="AlphaFoldDB" id="F6DNF7"/>
<protein>
    <submittedName>
        <fullName evidence="2">NAD-dependent epimerase/dehydratase</fullName>
    </submittedName>
</protein>
<reference evidence="3" key="1">
    <citation type="submission" date="2011-05" db="EMBL/GenBank/DDBJ databases">
        <title>Complete sequence of Desulfotomaculum ruminis DSM 2154.</title>
        <authorList>
            <person name="Lucas S."/>
            <person name="Copeland A."/>
            <person name="Lapidus A."/>
            <person name="Cheng J.-F."/>
            <person name="Goodwin L."/>
            <person name="Pitluck S."/>
            <person name="Lu M."/>
            <person name="Detter J.C."/>
            <person name="Han C."/>
            <person name="Tapia R."/>
            <person name="Land M."/>
            <person name="Hauser L."/>
            <person name="Kyrpides N."/>
            <person name="Ivanova N."/>
            <person name="Mikhailova N."/>
            <person name="Pagani I."/>
            <person name="Stams A.J.M."/>
            <person name="Plugge C.M."/>
            <person name="Muyzer G."/>
            <person name="Kuever J."/>
            <person name="Parshina S.N."/>
            <person name="Ivanova A.E."/>
            <person name="Nazina T.N."/>
            <person name="Brambilla E."/>
            <person name="Spring S."/>
            <person name="Klenk H.-P."/>
            <person name="Woyke T."/>
        </authorList>
    </citation>
    <scope>NUCLEOTIDE SEQUENCE [LARGE SCALE GENOMIC DNA]</scope>
    <source>
        <strain evidence="3">ATCC 23193 / DSM 2154 / NCIB 8452 / DL</strain>
    </source>
</reference>
<dbReference type="InterPro" id="IPR036291">
    <property type="entry name" value="NAD(P)-bd_dom_sf"/>
</dbReference>
<dbReference type="STRING" id="696281.Desru_3646"/>
<dbReference type="EMBL" id="CP002780">
    <property type="protein sequence ID" value="AEG61848.1"/>
    <property type="molecule type" value="Genomic_DNA"/>
</dbReference>
<dbReference type="PANTHER" id="PTHR43245:SF13">
    <property type="entry name" value="UDP-D-APIOSE_UDP-D-XYLOSE SYNTHASE 2"/>
    <property type="match status" value="1"/>
</dbReference>
<dbReference type="Gene3D" id="3.40.50.720">
    <property type="entry name" value="NAD(P)-binding Rossmann-like Domain"/>
    <property type="match status" value="1"/>
</dbReference>
<dbReference type="HOGENOM" id="CLU_007383_1_7_9"/>
<keyword evidence="3" id="KW-1185">Reference proteome</keyword>
<evidence type="ECO:0000313" key="3">
    <source>
        <dbReference type="Proteomes" id="UP000009234"/>
    </source>
</evidence>
<dbReference type="Pfam" id="PF01370">
    <property type="entry name" value="Epimerase"/>
    <property type="match status" value="1"/>
</dbReference>
<reference evidence="2 3" key="2">
    <citation type="journal article" date="2012" name="Stand. Genomic Sci.">
        <title>Complete genome sequence of the sulfate-reducing firmicute Desulfotomaculum ruminis type strain (DL(T)).</title>
        <authorList>
            <person name="Spring S."/>
            <person name="Visser M."/>
            <person name="Lu M."/>
            <person name="Copeland A."/>
            <person name="Lapidus A."/>
            <person name="Lucas S."/>
            <person name="Cheng J.F."/>
            <person name="Han C."/>
            <person name="Tapia R."/>
            <person name="Goodwin L.A."/>
            <person name="Pitluck S."/>
            <person name="Ivanova N."/>
            <person name="Land M."/>
            <person name="Hauser L."/>
            <person name="Larimer F."/>
            <person name="Rohde M."/>
            <person name="Goker M."/>
            <person name="Detter J.C."/>
            <person name="Kyrpides N.C."/>
            <person name="Woyke T."/>
            <person name="Schaap P.J."/>
            <person name="Plugge C.M."/>
            <person name="Muyzer G."/>
            <person name="Kuever J."/>
            <person name="Pereira I.A."/>
            <person name="Parshina S.N."/>
            <person name="Bernier-Latmani R."/>
            <person name="Stams A.J."/>
            <person name="Klenk H.P."/>
        </authorList>
    </citation>
    <scope>NUCLEOTIDE SEQUENCE [LARGE SCALE GENOMIC DNA]</scope>
    <source>
        <strain evidence="3">ATCC 23193 / DSM 2154 / NCIB 8452 / DL</strain>
    </source>
</reference>
<dbReference type="SUPFAM" id="SSF51735">
    <property type="entry name" value="NAD(P)-binding Rossmann-fold domains"/>
    <property type="match status" value="1"/>
</dbReference>
<feature type="domain" description="NAD-dependent epimerase/dehydratase" evidence="1">
    <location>
        <begin position="5"/>
        <end position="235"/>
    </location>
</feature>
<accession>F6DNF7</accession>
<dbReference type="Proteomes" id="UP000009234">
    <property type="component" value="Chromosome"/>
</dbReference>
<dbReference type="InterPro" id="IPR001509">
    <property type="entry name" value="Epimerase_deHydtase"/>
</dbReference>
<dbReference type="KEGG" id="dru:Desru_3646"/>